<gene>
    <name evidence="1" type="ORF">NRB20_30650</name>
</gene>
<comment type="caution">
    <text evidence="1">The sequence shown here is derived from an EMBL/GenBank/DDBJ whole genome shotgun (WGS) entry which is preliminary data.</text>
</comment>
<evidence type="ECO:0000313" key="2">
    <source>
        <dbReference type="Proteomes" id="UP000438448"/>
    </source>
</evidence>
<evidence type="ECO:0008006" key="3">
    <source>
        <dbReference type="Google" id="ProtNLM"/>
    </source>
</evidence>
<dbReference type="EMBL" id="WEGK01000005">
    <property type="protein sequence ID" value="MQY19970.1"/>
    <property type="molecule type" value="Genomic_DNA"/>
</dbReference>
<protein>
    <recommendedName>
        <fullName evidence="3">SAV-6107-like HEPN domain-containing protein</fullName>
    </recommendedName>
</protein>
<reference evidence="1 2" key="1">
    <citation type="submission" date="2019-10" db="EMBL/GenBank/DDBJ databases">
        <title>Nocardia macrotermitis sp. nov. and Nocardia aurantia sp. nov., isolated from the gut of fungus growing-termite Macrotermes natalensis.</title>
        <authorList>
            <person name="Benndorf R."/>
            <person name="Schwitalla J."/>
            <person name="Martin K."/>
            <person name="De Beer W."/>
            <person name="Kaster A.-K."/>
            <person name="Vollmers J."/>
            <person name="Poulsen M."/>
            <person name="Beemelmanns C."/>
        </authorList>
    </citation>
    <scope>NUCLEOTIDE SEQUENCE [LARGE SCALE GENOMIC DNA]</scope>
    <source>
        <strain evidence="1 2">RB20</strain>
    </source>
</reference>
<dbReference type="AlphaFoldDB" id="A0A7K0D2M0"/>
<evidence type="ECO:0000313" key="1">
    <source>
        <dbReference type="EMBL" id="MQY19970.1"/>
    </source>
</evidence>
<dbReference type="RefSeq" id="WP_153410687.1">
    <property type="nucleotide sequence ID" value="NZ_WEGK01000005.1"/>
</dbReference>
<dbReference type="OrthoDB" id="4322177at2"/>
<accession>A0A7K0D2M0</accession>
<proteinExistence type="predicted"/>
<organism evidence="1 2">
    <name type="scientific">Nocardia macrotermitis</name>
    <dbReference type="NCBI Taxonomy" id="2585198"/>
    <lineage>
        <taxon>Bacteria</taxon>
        <taxon>Bacillati</taxon>
        <taxon>Actinomycetota</taxon>
        <taxon>Actinomycetes</taxon>
        <taxon>Mycobacteriales</taxon>
        <taxon>Nocardiaceae</taxon>
        <taxon>Nocardia</taxon>
    </lineage>
</organism>
<keyword evidence="2" id="KW-1185">Reference proteome</keyword>
<dbReference type="Proteomes" id="UP000438448">
    <property type="component" value="Unassembled WGS sequence"/>
</dbReference>
<name>A0A7K0D2M0_9NOCA</name>
<sequence length="146" mass="15963">MAESVAEPSQPPTVAERLAAADELLRGTVTDAGGLWSRATVWILRLALEQSIDRLWLVLAPPLARCSMRAQLLALDSYVGQETSARISALWATLSRVGHHQDYELAPTVVELRRWFDETARLTGELAMLAEADATATGKQLHTGRS</sequence>